<dbReference type="GO" id="GO:0007165">
    <property type="term" value="P:signal transduction"/>
    <property type="evidence" value="ECO:0007669"/>
    <property type="project" value="UniProtKB-KW"/>
</dbReference>
<dbReference type="Gene3D" id="3.30.450.20">
    <property type="entry name" value="PAS domain"/>
    <property type="match status" value="2"/>
</dbReference>
<accession>I5AT68</accession>
<reference evidence="7 8" key="1">
    <citation type="submission" date="2010-08" db="EMBL/GenBank/DDBJ databases">
        <authorList>
            <consortium name="US DOE Joint Genome Institute (JGI-PGF)"/>
            <person name="Lucas S."/>
            <person name="Copeland A."/>
            <person name="Lapidus A."/>
            <person name="Cheng J.-F."/>
            <person name="Bruce D."/>
            <person name="Goodwin L."/>
            <person name="Pitluck S."/>
            <person name="Land M.L."/>
            <person name="Hauser L."/>
            <person name="Chang Y.-J."/>
            <person name="Anderson I.J."/>
            <person name="Johnson E."/>
            <person name="Mulhopadhyay B."/>
            <person name="Kyrpides N."/>
            <person name="Woyke T.J."/>
        </authorList>
    </citation>
    <scope>NUCLEOTIDE SEQUENCE [LARGE SCALE GENOMIC DNA]</scope>
    <source>
        <strain evidence="7 8">6</strain>
    </source>
</reference>
<keyword evidence="4" id="KW-0472">Membrane</keyword>
<evidence type="ECO:0000313" key="7">
    <source>
        <dbReference type="EMBL" id="EIM56991.1"/>
    </source>
</evidence>
<dbReference type="InterPro" id="IPR004089">
    <property type="entry name" value="MCPsignal_dom"/>
</dbReference>
<dbReference type="GO" id="GO:0005886">
    <property type="term" value="C:plasma membrane"/>
    <property type="evidence" value="ECO:0007669"/>
    <property type="project" value="TreeGrafter"/>
</dbReference>
<evidence type="ECO:0000259" key="5">
    <source>
        <dbReference type="PROSITE" id="PS50111"/>
    </source>
</evidence>
<keyword evidence="4" id="KW-1133">Transmembrane helix</keyword>
<evidence type="ECO:0000256" key="2">
    <source>
        <dbReference type="ARBA" id="ARBA00029447"/>
    </source>
</evidence>
<dbReference type="InterPro" id="IPR003660">
    <property type="entry name" value="HAMP_dom"/>
</dbReference>
<dbReference type="SMART" id="SM00283">
    <property type="entry name" value="MA"/>
    <property type="match status" value="1"/>
</dbReference>
<proteinExistence type="inferred from homology"/>
<dbReference type="PANTHER" id="PTHR43531">
    <property type="entry name" value="PROTEIN ICFG"/>
    <property type="match status" value="1"/>
</dbReference>
<dbReference type="PANTHER" id="PTHR43531:SF11">
    <property type="entry name" value="METHYL-ACCEPTING CHEMOTAXIS PROTEIN 3"/>
    <property type="match status" value="1"/>
</dbReference>
<dbReference type="InterPro" id="IPR051310">
    <property type="entry name" value="MCP_chemotaxis"/>
</dbReference>
<dbReference type="InterPro" id="IPR004090">
    <property type="entry name" value="Chemotax_Me-accpt_rcpt"/>
</dbReference>
<comment type="similarity">
    <text evidence="2">Belongs to the methyl-accepting chemotaxis (MCP) protein family.</text>
</comment>
<dbReference type="PROSITE" id="PS50885">
    <property type="entry name" value="HAMP"/>
    <property type="match status" value="1"/>
</dbReference>
<dbReference type="Gene3D" id="1.10.287.950">
    <property type="entry name" value="Methyl-accepting chemotaxis protein"/>
    <property type="match status" value="1"/>
</dbReference>
<evidence type="ECO:0000313" key="8">
    <source>
        <dbReference type="Proteomes" id="UP000005753"/>
    </source>
</evidence>
<feature type="domain" description="Methyl-accepting transducer" evidence="5">
    <location>
        <begin position="327"/>
        <end position="556"/>
    </location>
</feature>
<dbReference type="GO" id="GO:0006935">
    <property type="term" value="P:chemotaxis"/>
    <property type="evidence" value="ECO:0007669"/>
    <property type="project" value="UniProtKB-KW"/>
</dbReference>
<dbReference type="EMBL" id="CM001487">
    <property type="protein sequence ID" value="EIM56991.1"/>
    <property type="molecule type" value="Genomic_DNA"/>
</dbReference>
<evidence type="ECO:0000256" key="4">
    <source>
        <dbReference type="SAM" id="Phobius"/>
    </source>
</evidence>
<dbReference type="Gene3D" id="6.10.340.10">
    <property type="match status" value="1"/>
</dbReference>
<dbReference type="eggNOG" id="COG0840">
    <property type="taxonomic scope" value="Bacteria"/>
</dbReference>
<dbReference type="Pfam" id="PF22673">
    <property type="entry name" value="MCP-like_PDC_1"/>
    <property type="match status" value="1"/>
</dbReference>
<dbReference type="Pfam" id="PF00672">
    <property type="entry name" value="HAMP"/>
    <property type="match status" value="1"/>
</dbReference>
<dbReference type="SMART" id="SM00304">
    <property type="entry name" value="HAMP"/>
    <property type="match status" value="2"/>
</dbReference>
<dbReference type="GO" id="GO:0004888">
    <property type="term" value="F:transmembrane signaling receptor activity"/>
    <property type="evidence" value="ECO:0007669"/>
    <property type="project" value="InterPro"/>
</dbReference>
<evidence type="ECO:0000256" key="3">
    <source>
        <dbReference type="PROSITE-ProRule" id="PRU00284"/>
    </source>
</evidence>
<dbReference type="PRINTS" id="PR00260">
    <property type="entry name" value="CHEMTRNSDUCR"/>
</dbReference>
<name>I5AT68_EUBC6</name>
<dbReference type="STRING" id="633697.EubceDRAFT1_1174"/>
<dbReference type="OrthoDB" id="9807021at2"/>
<dbReference type="AlphaFoldDB" id="I5AT68"/>
<keyword evidence="4" id="KW-0812">Transmembrane</keyword>
<dbReference type="Proteomes" id="UP000005753">
    <property type="component" value="Chromosome"/>
</dbReference>
<keyword evidence="1" id="KW-0145">Chemotaxis</keyword>
<organism evidence="7 8">
    <name type="scientific">Eubacterium cellulosolvens (strain ATCC 43171 / JCM 9499 / 6)</name>
    <name type="common">Cillobacterium cellulosolvens</name>
    <dbReference type="NCBI Taxonomy" id="633697"/>
    <lineage>
        <taxon>Bacteria</taxon>
        <taxon>Bacillati</taxon>
        <taxon>Bacillota</taxon>
        <taxon>Clostridia</taxon>
        <taxon>Eubacteriales</taxon>
        <taxon>Eubacteriaceae</taxon>
        <taxon>Eubacterium</taxon>
    </lineage>
</organism>
<feature type="transmembrane region" description="Helical" evidence="4">
    <location>
        <begin position="198"/>
        <end position="221"/>
    </location>
</feature>
<sequence length="573" mass="62450">MGVGLLMEPGEFSKDIEQYAPYINTEDLGNGEVENLEYSSYAEEDYYAPAKETLQNSTTKAYEEDGVNMVSSYYPIVVDGEFKGVVIVDIRSEVFSTIVGENPPFDNMIYNVLNGQGNILYSTMKEMIGKDFKDVMEAEVYAKIEKYQEKGEEFTITSESKTKGRVLRYFTPIVSGDEIWWTQCAVRESTYYATNVRMVIFILIFAAIALAVISAVVILLLRKSLAPLNRIGDAAQKVAAGDFDVDVSYNGKDEIGVLADSIHQFIERLRKIIGDLSENLSQLAAGNFNTDSEKNRDLYVGAYAPLKEAVNSISTELSMTMREIRSSANLVSGEAEQVASGSQALAQGSTEQASSVEELSQTMGDISKKVLGTTDLTKKATDISRNSNEAVRTSNEKMQEMSRSMEEITEKANEIGKIIKTIDDIAFQTNILALNASIEAARAGTAGKGFAVVADEVGNLAKKSQDAASDTARLIEDTINAVRRGAGITDETAVALEKVSDSFTRIDELVGKISEAFEQQSVGVQQVTEGIDQISSVVQTNSATAEESAAASQELSSQAEKLDGLVTKFRLRD</sequence>
<dbReference type="Pfam" id="PF00015">
    <property type="entry name" value="MCPsignal"/>
    <property type="match status" value="1"/>
</dbReference>
<keyword evidence="8" id="KW-1185">Reference proteome</keyword>
<reference evidence="7 8" key="2">
    <citation type="submission" date="2012-02" db="EMBL/GenBank/DDBJ databases">
        <title>Improved High-Quality Draft sequence of Eubacterium cellulosolvens 6.</title>
        <authorList>
            <consortium name="US DOE Joint Genome Institute"/>
            <person name="Lucas S."/>
            <person name="Han J."/>
            <person name="Lapidus A."/>
            <person name="Cheng J.-F."/>
            <person name="Goodwin L."/>
            <person name="Pitluck S."/>
            <person name="Peters L."/>
            <person name="Mikhailova N."/>
            <person name="Gu W."/>
            <person name="Detter J.C."/>
            <person name="Han C."/>
            <person name="Tapia R."/>
            <person name="Land M."/>
            <person name="Hauser L."/>
            <person name="Kyrpides N."/>
            <person name="Ivanova N."/>
            <person name="Pagani I."/>
            <person name="Johnson E."/>
            <person name="Mukhopadhyay B."/>
            <person name="Anderson I."/>
            <person name="Woyke T."/>
        </authorList>
    </citation>
    <scope>NUCLEOTIDE SEQUENCE [LARGE SCALE GENOMIC DNA]</scope>
    <source>
        <strain evidence="7 8">6</strain>
    </source>
</reference>
<keyword evidence="3" id="KW-0807">Transducer</keyword>
<evidence type="ECO:0000259" key="6">
    <source>
        <dbReference type="PROSITE" id="PS50885"/>
    </source>
</evidence>
<dbReference type="CDD" id="cd11386">
    <property type="entry name" value="MCP_signal"/>
    <property type="match status" value="1"/>
</dbReference>
<protein>
    <submittedName>
        <fullName evidence="7">Methyl-accepting chemotaxis protein</fullName>
    </submittedName>
</protein>
<gene>
    <name evidence="7" type="ORF">EubceDRAFT1_1174</name>
</gene>
<dbReference type="PROSITE" id="PS50111">
    <property type="entry name" value="CHEMOTAXIS_TRANSDUC_2"/>
    <property type="match status" value="1"/>
</dbReference>
<dbReference type="CDD" id="cd06225">
    <property type="entry name" value="HAMP"/>
    <property type="match status" value="1"/>
</dbReference>
<dbReference type="CDD" id="cd12913">
    <property type="entry name" value="PDC1_MCP_like"/>
    <property type="match status" value="1"/>
</dbReference>
<dbReference type="SUPFAM" id="SSF58104">
    <property type="entry name" value="Methyl-accepting chemotaxis protein (MCP) signaling domain"/>
    <property type="match status" value="1"/>
</dbReference>
<dbReference type="HOGENOM" id="CLU_000445_107_12_9"/>
<feature type="domain" description="HAMP" evidence="6">
    <location>
        <begin position="222"/>
        <end position="274"/>
    </location>
</feature>
<evidence type="ECO:0000256" key="1">
    <source>
        <dbReference type="ARBA" id="ARBA00022500"/>
    </source>
</evidence>